<keyword evidence="9 12" id="KW-1133">Transmembrane helix</keyword>
<evidence type="ECO:0000256" key="10">
    <source>
        <dbReference type="ARBA" id="ARBA00023098"/>
    </source>
</evidence>
<keyword evidence="5 12" id="KW-0997">Cell inner membrane</keyword>
<keyword evidence="8 12" id="KW-0448">Lipopolysaccharide biosynthesis</keyword>
<feature type="transmembrane region" description="Helical" evidence="12">
    <location>
        <begin position="80"/>
        <end position="98"/>
    </location>
</feature>
<evidence type="ECO:0000313" key="13">
    <source>
        <dbReference type="EMBL" id="TBW47901.1"/>
    </source>
</evidence>
<feature type="transmembrane region" description="Helical" evidence="12">
    <location>
        <begin position="104"/>
        <end position="122"/>
    </location>
</feature>
<dbReference type="Proteomes" id="UP000313645">
    <property type="component" value="Unassembled WGS sequence"/>
</dbReference>
<name>A0ABY1ZFV1_9GAMM</name>
<dbReference type="HAMAP" id="MF_00538">
    <property type="entry name" value="Flippase_ArnF"/>
    <property type="match status" value="1"/>
</dbReference>
<dbReference type="PANTHER" id="PTHR30561:SF9">
    <property type="entry name" value="4-AMINO-4-DEOXY-L-ARABINOSE-PHOSPHOUNDECAPRENOL FLIPPASE SUBUNIT ARNF-RELATED"/>
    <property type="match status" value="1"/>
</dbReference>
<reference evidence="13 14" key="1">
    <citation type="submission" date="2019-02" db="EMBL/GenBank/DDBJ databases">
        <title>Marinobacter halodurans sp. nov., a marine bacterium isolated from sea tidal flat.</title>
        <authorList>
            <person name="Yoo Y."/>
            <person name="Lee D.W."/>
            <person name="Kim B.S."/>
            <person name="Kim J.-J."/>
        </authorList>
    </citation>
    <scope>NUCLEOTIDE SEQUENCE [LARGE SCALE GENOMIC DNA]</scope>
    <source>
        <strain evidence="13 14">YJ-S3-2</strain>
    </source>
</reference>
<comment type="subunit">
    <text evidence="12">Heterodimer of ArnE and ArnF.</text>
</comment>
<evidence type="ECO:0000313" key="14">
    <source>
        <dbReference type="Proteomes" id="UP000313645"/>
    </source>
</evidence>
<protein>
    <recommendedName>
        <fullName evidence="12">Probable 4-amino-4-deoxy-L-arabinose-phosphoundecaprenol flippase subunit ArnF</fullName>
        <shortName evidence="12">L-Ara4N-phosphoundecaprenol flippase subunit ArnF</shortName>
    </recommendedName>
    <alternativeName>
        <fullName evidence="12">Undecaprenyl phosphate-aminoarabinose flippase subunit ArnF</fullName>
    </alternativeName>
</protein>
<comment type="function">
    <text evidence="12">Translocates 4-amino-4-deoxy-L-arabinose-phosphoundecaprenol (alpha-L-Ara4N-phosphoundecaprenol) from the cytoplasmic to the periplasmic side of the inner membrane.</text>
</comment>
<dbReference type="InterPro" id="IPR000390">
    <property type="entry name" value="Small_drug/metabolite_transptr"/>
</dbReference>
<evidence type="ECO:0000256" key="3">
    <source>
        <dbReference type="ARBA" id="ARBA00022475"/>
    </source>
</evidence>
<keyword evidence="10 12" id="KW-0443">Lipid metabolism</keyword>
<organism evidence="13 14">
    <name type="scientific">Marinobacter halodurans</name>
    <dbReference type="NCBI Taxonomy" id="2528979"/>
    <lineage>
        <taxon>Bacteria</taxon>
        <taxon>Pseudomonadati</taxon>
        <taxon>Pseudomonadota</taxon>
        <taxon>Gammaproteobacteria</taxon>
        <taxon>Pseudomonadales</taxon>
        <taxon>Marinobacteraceae</taxon>
        <taxon>Marinobacter</taxon>
    </lineage>
</organism>
<keyword evidence="11 12" id="KW-0472">Membrane</keyword>
<comment type="subcellular location">
    <subcellularLocation>
        <location evidence="12">Cell inner membrane</location>
        <topology evidence="12">Multi-pass membrane protein</topology>
    </subcellularLocation>
    <subcellularLocation>
        <location evidence="1">Cell membrane</location>
        <topology evidence="1">Multi-pass membrane protein</topology>
    </subcellularLocation>
</comment>
<keyword evidence="4 12" id="KW-0444">Lipid biosynthesis</keyword>
<keyword evidence="3 12" id="KW-1003">Cell membrane</keyword>
<evidence type="ECO:0000256" key="11">
    <source>
        <dbReference type="ARBA" id="ARBA00023136"/>
    </source>
</evidence>
<evidence type="ECO:0000256" key="5">
    <source>
        <dbReference type="ARBA" id="ARBA00022519"/>
    </source>
</evidence>
<dbReference type="NCBIfam" id="NF002816">
    <property type="entry name" value="PRK02971.1-2"/>
    <property type="match status" value="1"/>
</dbReference>
<keyword evidence="7 12" id="KW-0812">Transmembrane</keyword>
<evidence type="ECO:0000256" key="9">
    <source>
        <dbReference type="ARBA" id="ARBA00022989"/>
    </source>
</evidence>
<gene>
    <name evidence="12 13" type="primary">arnF</name>
    <name evidence="13" type="ORF">EZI54_21965</name>
</gene>
<evidence type="ECO:0000256" key="7">
    <source>
        <dbReference type="ARBA" id="ARBA00022692"/>
    </source>
</evidence>
<keyword evidence="14" id="KW-1185">Reference proteome</keyword>
<dbReference type="PANTHER" id="PTHR30561">
    <property type="entry name" value="SMR FAMILY PROTON-DEPENDENT DRUG EFFLUX TRANSPORTER SUGE"/>
    <property type="match status" value="1"/>
</dbReference>
<comment type="similarity">
    <text evidence="12">Belongs to the ArnF family.</text>
</comment>
<dbReference type="EMBL" id="SJDL01000055">
    <property type="protein sequence ID" value="TBW47901.1"/>
    <property type="molecule type" value="Genomic_DNA"/>
</dbReference>
<keyword evidence="2 12" id="KW-0813">Transport</keyword>
<dbReference type="Gene3D" id="1.10.3730.20">
    <property type="match status" value="1"/>
</dbReference>
<sequence>MRRYLAAGSSVLLVSFAQLAMKWGMTQLPDPRQWLQLWQDIGLYTAPLSAVAAGIIAYAVSMGCWMVALHSLPLSRAYPMLSLSYGLVYLLAGTLPGFDEEYSIIRSLGVALIAGGVILINWRMRAATSN</sequence>
<evidence type="ECO:0000256" key="12">
    <source>
        <dbReference type="HAMAP-Rule" id="MF_00538"/>
    </source>
</evidence>
<evidence type="ECO:0000256" key="1">
    <source>
        <dbReference type="ARBA" id="ARBA00004651"/>
    </source>
</evidence>
<dbReference type="InterPro" id="IPR037185">
    <property type="entry name" value="EmrE-like"/>
</dbReference>
<comment type="caution">
    <text evidence="12">Lacks conserved residue(s) required for the propagation of feature annotation.</text>
</comment>
<evidence type="ECO:0000256" key="4">
    <source>
        <dbReference type="ARBA" id="ARBA00022516"/>
    </source>
</evidence>
<dbReference type="InterPro" id="IPR022832">
    <property type="entry name" value="Flippase_ArnF"/>
</dbReference>
<proteinExistence type="inferred from homology"/>
<evidence type="ECO:0000256" key="8">
    <source>
        <dbReference type="ARBA" id="ARBA00022985"/>
    </source>
</evidence>
<dbReference type="SUPFAM" id="SSF103481">
    <property type="entry name" value="Multidrug resistance efflux transporter EmrE"/>
    <property type="match status" value="1"/>
</dbReference>
<feature type="transmembrane region" description="Helical" evidence="12">
    <location>
        <begin position="41"/>
        <end position="68"/>
    </location>
</feature>
<evidence type="ECO:0000256" key="6">
    <source>
        <dbReference type="ARBA" id="ARBA00022556"/>
    </source>
</evidence>
<keyword evidence="6 12" id="KW-0441">Lipid A biosynthesis</keyword>
<accession>A0ABY1ZFV1</accession>
<dbReference type="RefSeq" id="WP_131484027.1">
    <property type="nucleotide sequence ID" value="NZ_SJDL01000055.1"/>
</dbReference>
<comment type="pathway">
    <text evidence="12">Bacterial outer membrane biogenesis; lipopolysaccharide biosynthesis.</text>
</comment>
<evidence type="ECO:0000256" key="2">
    <source>
        <dbReference type="ARBA" id="ARBA00022448"/>
    </source>
</evidence>
<comment type="caution">
    <text evidence="13">The sequence shown here is derived from an EMBL/GenBank/DDBJ whole genome shotgun (WGS) entry which is preliminary data.</text>
</comment>